<dbReference type="Pfam" id="PF04193">
    <property type="entry name" value="PQ-loop"/>
    <property type="match status" value="1"/>
</dbReference>
<feature type="transmembrane region" description="Helical" evidence="5">
    <location>
        <begin position="6"/>
        <end position="26"/>
    </location>
</feature>
<evidence type="ECO:0000313" key="7">
    <source>
        <dbReference type="Proteomes" id="UP001500340"/>
    </source>
</evidence>
<gene>
    <name evidence="6" type="ORF">GCM10008933_31260</name>
</gene>
<feature type="transmembrane region" description="Helical" evidence="5">
    <location>
        <begin position="38"/>
        <end position="57"/>
    </location>
</feature>
<comment type="caution">
    <text evidence="6">The sequence shown here is derived from an EMBL/GenBank/DDBJ whole genome shotgun (WGS) entry which is preliminary data.</text>
</comment>
<dbReference type="RefSeq" id="WP_343862814.1">
    <property type="nucleotide sequence ID" value="NZ_BAAACX010000014.1"/>
</dbReference>
<feature type="transmembrane region" description="Helical" evidence="5">
    <location>
        <begin position="63"/>
        <end position="84"/>
    </location>
</feature>
<dbReference type="EMBL" id="BAAACX010000014">
    <property type="protein sequence ID" value="GAA0398392.1"/>
    <property type="molecule type" value="Genomic_DNA"/>
</dbReference>
<evidence type="ECO:0000256" key="5">
    <source>
        <dbReference type="SAM" id="Phobius"/>
    </source>
</evidence>
<evidence type="ECO:0008006" key="8">
    <source>
        <dbReference type="Google" id="ProtNLM"/>
    </source>
</evidence>
<dbReference type="Proteomes" id="UP001500340">
    <property type="component" value="Unassembled WGS sequence"/>
</dbReference>
<comment type="subcellular location">
    <subcellularLocation>
        <location evidence="1">Membrane</location>
        <topology evidence="1">Multi-pass membrane protein</topology>
    </subcellularLocation>
</comment>
<evidence type="ECO:0000256" key="3">
    <source>
        <dbReference type="ARBA" id="ARBA00022989"/>
    </source>
</evidence>
<keyword evidence="2 5" id="KW-0812">Transmembrane</keyword>
<dbReference type="Gene3D" id="1.20.1280.290">
    <property type="match status" value="1"/>
</dbReference>
<protein>
    <recommendedName>
        <fullName evidence="8">MtN3 and saliva related transmembrane protein</fullName>
    </recommendedName>
</protein>
<organism evidence="6 7">
    <name type="scientific">Paenibacillus motobuensis</name>
    <dbReference type="NCBI Taxonomy" id="295324"/>
    <lineage>
        <taxon>Bacteria</taxon>
        <taxon>Bacillati</taxon>
        <taxon>Bacillota</taxon>
        <taxon>Bacilli</taxon>
        <taxon>Bacillales</taxon>
        <taxon>Paenibacillaceae</taxon>
        <taxon>Paenibacillus</taxon>
    </lineage>
</organism>
<reference evidence="7" key="1">
    <citation type="journal article" date="2019" name="Int. J. Syst. Evol. Microbiol.">
        <title>The Global Catalogue of Microorganisms (GCM) 10K type strain sequencing project: providing services to taxonomists for standard genome sequencing and annotation.</title>
        <authorList>
            <consortium name="The Broad Institute Genomics Platform"/>
            <consortium name="The Broad Institute Genome Sequencing Center for Infectious Disease"/>
            <person name="Wu L."/>
            <person name="Ma J."/>
        </authorList>
    </citation>
    <scope>NUCLEOTIDE SEQUENCE [LARGE SCALE GENOMIC DNA]</scope>
    <source>
        <strain evidence="7">JCM 12774</strain>
    </source>
</reference>
<evidence type="ECO:0000256" key="4">
    <source>
        <dbReference type="ARBA" id="ARBA00023136"/>
    </source>
</evidence>
<evidence type="ECO:0000313" key="6">
    <source>
        <dbReference type="EMBL" id="GAA0398392.1"/>
    </source>
</evidence>
<keyword evidence="7" id="KW-1185">Reference proteome</keyword>
<keyword evidence="4 5" id="KW-0472">Membrane</keyword>
<proteinExistence type="predicted"/>
<sequence length="89" mass="9917">MIFSILQLIGGVILAIGWIPQILQIMKTKSVRDLSLKSYLFMLLGIGLMEIYAIDLVANGSGIAFLMTNSLSLLVVLFVIMLVLRYRNN</sequence>
<evidence type="ECO:0000256" key="2">
    <source>
        <dbReference type="ARBA" id="ARBA00022692"/>
    </source>
</evidence>
<accession>A0ABP3ID42</accession>
<evidence type="ECO:0000256" key="1">
    <source>
        <dbReference type="ARBA" id="ARBA00004141"/>
    </source>
</evidence>
<dbReference type="InterPro" id="IPR006603">
    <property type="entry name" value="PQ-loop_rpt"/>
</dbReference>
<keyword evidence="3 5" id="KW-1133">Transmembrane helix</keyword>
<name>A0ABP3ID42_9BACL</name>